<name>A0AAD7EVB3_9AGAR</name>
<evidence type="ECO:0000313" key="2">
    <source>
        <dbReference type="EMBL" id="KAJ7351217.1"/>
    </source>
</evidence>
<feature type="compositionally biased region" description="Basic and acidic residues" evidence="1">
    <location>
        <begin position="92"/>
        <end position="110"/>
    </location>
</feature>
<evidence type="ECO:0000256" key="1">
    <source>
        <dbReference type="SAM" id="MobiDB-lite"/>
    </source>
</evidence>
<dbReference type="EMBL" id="JARIHO010000013">
    <property type="protein sequence ID" value="KAJ7351217.1"/>
    <property type="molecule type" value="Genomic_DNA"/>
</dbReference>
<feature type="region of interest" description="Disordered" evidence="1">
    <location>
        <begin position="1"/>
        <end position="24"/>
    </location>
</feature>
<reference evidence="2" key="1">
    <citation type="submission" date="2023-03" db="EMBL/GenBank/DDBJ databases">
        <title>Massive genome expansion in bonnet fungi (Mycena s.s.) driven by repeated elements and novel gene families across ecological guilds.</title>
        <authorList>
            <consortium name="Lawrence Berkeley National Laboratory"/>
            <person name="Harder C.B."/>
            <person name="Miyauchi S."/>
            <person name="Viragh M."/>
            <person name="Kuo A."/>
            <person name="Thoen E."/>
            <person name="Andreopoulos B."/>
            <person name="Lu D."/>
            <person name="Skrede I."/>
            <person name="Drula E."/>
            <person name="Henrissat B."/>
            <person name="Morin E."/>
            <person name="Kohler A."/>
            <person name="Barry K."/>
            <person name="LaButti K."/>
            <person name="Morin E."/>
            <person name="Salamov A."/>
            <person name="Lipzen A."/>
            <person name="Mereny Z."/>
            <person name="Hegedus B."/>
            <person name="Baldrian P."/>
            <person name="Stursova M."/>
            <person name="Weitz H."/>
            <person name="Taylor A."/>
            <person name="Grigoriev I.V."/>
            <person name="Nagy L.G."/>
            <person name="Martin F."/>
            <person name="Kauserud H."/>
        </authorList>
    </citation>
    <scope>NUCLEOTIDE SEQUENCE</scope>
    <source>
        <strain evidence="2">CBHHK002</strain>
    </source>
</reference>
<gene>
    <name evidence="2" type="ORF">DFH08DRAFT_1078345</name>
</gene>
<feature type="compositionally biased region" description="Pro residues" evidence="1">
    <location>
        <begin position="67"/>
        <end position="83"/>
    </location>
</feature>
<organism evidence="2 3">
    <name type="scientific">Mycena albidolilacea</name>
    <dbReference type="NCBI Taxonomy" id="1033008"/>
    <lineage>
        <taxon>Eukaryota</taxon>
        <taxon>Fungi</taxon>
        <taxon>Dikarya</taxon>
        <taxon>Basidiomycota</taxon>
        <taxon>Agaricomycotina</taxon>
        <taxon>Agaricomycetes</taxon>
        <taxon>Agaricomycetidae</taxon>
        <taxon>Agaricales</taxon>
        <taxon>Marasmiineae</taxon>
        <taxon>Mycenaceae</taxon>
        <taxon>Mycena</taxon>
    </lineage>
</organism>
<evidence type="ECO:0000313" key="3">
    <source>
        <dbReference type="Proteomes" id="UP001218218"/>
    </source>
</evidence>
<protein>
    <submittedName>
        <fullName evidence="2">Uncharacterized protein</fullName>
    </submittedName>
</protein>
<accession>A0AAD7EVB3</accession>
<dbReference type="AlphaFoldDB" id="A0AAD7EVB3"/>
<proteinExistence type="predicted"/>
<dbReference type="Proteomes" id="UP001218218">
    <property type="component" value="Unassembled WGS sequence"/>
</dbReference>
<keyword evidence="3" id="KW-1185">Reference proteome</keyword>
<sequence>MPPISVSGSTPNRAANPTPFLSTDVPSQWTVRTTAGFIPASSWLRYNNDRYAFEGLHHKKDRTTRDSPPPRASSPDFPPPSELMPPSTLLELTRHKQARSEWEAERRDLNQRANAAKEAADADPGNEAKALEYRQLCEDYAADFGLFVPDTEIDKHLILRRQESTRLDGLWEQAFKKGCPVSNRAPLQAYMDAAEEFNATFGQPYQTSKCQMLVLYKEFLDRCRSDLEEEFRIVGQRLHEISWVNPFPLGDSRRAALDTKLQARANIAPESNFRSMLEDATVTLMYLNSDYCKPLSVRCRCKYLKHKLLVIELAAMQAAAEVEARQWEVPPTISTAVFYGVVDSLFLG</sequence>
<feature type="region of interest" description="Disordered" evidence="1">
    <location>
        <begin position="58"/>
        <end position="125"/>
    </location>
</feature>
<comment type="caution">
    <text evidence="2">The sequence shown here is derived from an EMBL/GenBank/DDBJ whole genome shotgun (WGS) entry which is preliminary data.</text>
</comment>